<sequence length="124" mass="14103">MKFRPDTEQSKEQNKPNGTTTTLKCRRSAGRGYDGPEGNQPVEQQTPRVLSEVENREEESETKWRGATEQAPHTPFKQWTLCMCVCVCMGNANVCVSKDEGQDSSVKRKKKKKKKQQLKQTNAK</sequence>
<reference evidence="3" key="1">
    <citation type="submission" date="2025-08" db="UniProtKB">
        <authorList>
            <consortium name="RefSeq"/>
        </authorList>
    </citation>
    <scope>IDENTIFICATION</scope>
    <source>
        <strain evidence="3">15085-1641.00</strain>
        <tissue evidence="3">Whole body</tissue>
    </source>
</reference>
<feature type="region of interest" description="Disordered" evidence="1">
    <location>
        <begin position="99"/>
        <end position="124"/>
    </location>
</feature>
<evidence type="ECO:0000313" key="3">
    <source>
        <dbReference type="RefSeq" id="XP_023160690.2"/>
    </source>
</evidence>
<gene>
    <name evidence="3" type="primary">LOC111592598</name>
</gene>
<proteinExistence type="predicted"/>
<dbReference type="Proteomes" id="UP000504633">
    <property type="component" value="Unplaced"/>
</dbReference>
<feature type="compositionally biased region" description="Basic and acidic residues" evidence="1">
    <location>
        <begin position="1"/>
        <end position="14"/>
    </location>
</feature>
<feature type="region of interest" description="Disordered" evidence="1">
    <location>
        <begin position="1"/>
        <end position="72"/>
    </location>
</feature>
<dbReference type="AlphaFoldDB" id="A0A6J1L8Z7"/>
<name>A0A6J1L8Z7_DROHY</name>
<dbReference type="KEGG" id="dhe:111592598"/>
<dbReference type="GeneID" id="111592598"/>
<protein>
    <submittedName>
        <fullName evidence="3">Uncharacterized protein LOC111592598</fullName>
    </submittedName>
</protein>
<evidence type="ECO:0000313" key="2">
    <source>
        <dbReference type="Proteomes" id="UP000504633"/>
    </source>
</evidence>
<evidence type="ECO:0000256" key="1">
    <source>
        <dbReference type="SAM" id="MobiDB-lite"/>
    </source>
</evidence>
<dbReference type="RefSeq" id="XP_023160690.2">
    <property type="nucleotide sequence ID" value="XM_023304922.2"/>
</dbReference>
<organism evidence="2 3">
    <name type="scientific">Drosophila hydei</name>
    <name type="common">Fruit fly</name>
    <dbReference type="NCBI Taxonomy" id="7224"/>
    <lineage>
        <taxon>Eukaryota</taxon>
        <taxon>Metazoa</taxon>
        <taxon>Ecdysozoa</taxon>
        <taxon>Arthropoda</taxon>
        <taxon>Hexapoda</taxon>
        <taxon>Insecta</taxon>
        <taxon>Pterygota</taxon>
        <taxon>Neoptera</taxon>
        <taxon>Endopterygota</taxon>
        <taxon>Diptera</taxon>
        <taxon>Brachycera</taxon>
        <taxon>Muscomorpha</taxon>
        <taxon>Ephydroidea</taxon>
        <taxon>Drosophilidae</taxon>
        <taxon>Drosophila</taxon>
    </lineage>
</organism>
<keyword evidence="2" id="KW-1185">Reference proteome</keyword>
<accession>A0A6J1L8Z7</accession>
<feature type="compositionally biased region" description="Basic residues" evidence="1">
    <location>
        <begin position="107"/>
        <end position="117"/>
    </location>
</feature>